<dbReference type="CDD" id="cd02440">
    <property type="entry name" value="AdoMet_MTases"/>
    <property type="match status" value="1"/>
</dbReference>
<proteinExistence type="predicted"/>
<evidence type="ECO:0000259" key="8">
    <source>
        <dbReference type="SMART" id="SM00899"/>
    </source>
</evidence>
<accession>A0A1N6PUA2</accession>
<evidence type="ECO:0000256" key="7">
    <source>
        <dbReference type="SAM" id="Phobius"/>
    </source>
</evidence>
<dbReference type="PANTHER" id="PTHR39087">
    <property type="entry name" value="UPF0104 MEMBRANE PROTEIN MJ1595"/>
    <property type="match status" value="1"/>
</dbReference>
<dbReference type="InterPro" id="IPR008988">
    <property type="entry name" value="Transcriptional_repressor_C"/>
</dbReference>
<evidence type="ECO:0000256" key="6">
    <source>
        <dbReference type="ARBA" id="ARBA00023136"/>
    </source>
</evidence>
<feature type="transmembrane region" description="Helical" evidence="7">
    <location>
        <begin position="60"/>
        <end position="83"/>
    </location>
</feature>
<dbReference type="SMART" id="SM00899">
    <property type="entry name" value="FeoA"/>
    <property type="match status" value="1"/>
</dbReference>
<feature type="transmembrane region" description="Helical" evidence="7">
    <location>
        <begin position="229"/>
        <end position="246"/>
    </location>
</feature>
<dbReference type="InterPro" id="IPR038157">
    <property type="entry name" value="FeoA_core_dom"/>
</dbReference>
<evidence type="ECO:0000256" key="2">
    <source>
        <dbReference type="ARBA" id="ARBA00022475"/>
    </source>
</evidence>
<feature type="transmembrane region" description="Helical" evidence="7">
    <location>
        <begin position="314"/>
        <end position="333"/>
    </location>
</feature>
<dbReference type="Pfam" id="PF03706">
    <property type="entry name" value="LPG_synthase_TM"/>
    <property type="match status" value="1"/>
</dbReference>
<evidence type="ECO:0000256" key="1">
    <source>
        <dbReference type="ARBA" id="ARBA00004651"/>
    </source>
</evidence>
<dbReference type="Gene3D" id="2.30.30.90">
    <property type="match status" value="1"/>
</dbReference>
<reference evidence="9 10" key="1">
    <citation type="submission" date="2017-01" db="EMBL/GenBank/DDBJ databases">
        <authorList>
            <person name="Mah S.A."/>
            <person name="Swanson W.J."/>
            <person name="Moy G.W."/>
            <person name="Vacquier V.D."/>
        </authorList>
    </citation>
    <scope>NUCLEOTIDE SEQUENCE [LARGE SCALE GENOMIC DNA]</scope>
    <source>
        <strain evidence="9 10">ASpG1</strain>
    </source>
</reference>
<sequence length="668" mass="69870">MSALSVRVSSEKSRPFQGLKGGVLRGAVLLGGVAVLPYLVSRESLWSALENLGALSWVALAALLLLQVLVLGVLCVQWSLLLASRAPSGKASWLSVVAPYLAGSFVESVTPSAKLGGGLTRGLLFQRRFGIPPRDVALVIALQATVMVLGAVVVLVPAGMLLGRSAVNLLGISSGISSGISAPALGLLPGLGILLLACGGGAFFLVSGSSRLQRRNQKGGSPRVIARRTLMVATALAAAVWVLYPVKVFCAAWALGVPVAFSVILVATFSAYLAGLLPLTPGGLGSYEAVMTLVLVRSGVPMDRALAVTMLSRLVSFWWPLALSAVAGGFLLIKPGTFLPTGTERTIAETKEVTMGSFFLPAVVRLERLAAGNSVAGALYHRCFYRKIIDIEISAAQMRPGSRVLQLGCGPFPMTAIALAERGYRVTAVDRCAETVHRARRLVPQAVQVLCADGLQLDYSGYDAVFVALHVQPRQDIVQRILATADPGTSVLCRNGRGPLCRPYGRVTPDITDGAVSGWSRPLPGTKELVVLKKKRSQVKAYPKVNSMEDSCPKNNGDNHNSTCWKEDLASVCRLCDLAPCQGGQIAAIPDLPMLAAMGLRPGKDCTILAIQPWGGPVICSIGGRHIALERAVAEDITVSSASVSAADAARAGSSGADSASQEGSLVS</sequence>
<organism evidence="9 10">
    <name type="scientific">Alkalispirochaeta americana</name>
    <dbReference type="NCBI Taxonomy" id="159291"/>
    <lineage>
        <taxon>Bacteria</taxon>
        <taxon>Pseudomonadati</taxon>
        <taxon>Spirochaetota</taxon>
        <taxon>Spirochaetia</taxon>
        <taxon>Spirochaetales</taxon>
        <taxon>Spirochaetaceae</taxon>
        <taxon>Alkalispirochaeta</taxon>
    </lineage>
</organism>
<feature type="transmembrane region" description="Helical" evidence="7">
    <location>
        <begin position="136"/>
        <end position="162"/>
    </location>
</feature>
<dbReference type="Pfam" id="PF13649">
    <property type="entry name" value="Methyltransf_25"/>
    <property type="match status" value="1"/>
</dbReference>
<evidence type="ECO:0000313" key="9">
    <source>
        <dbReference type="EMBL" id="SIQ07799.1"/>
    </source>
</evidence>
<keyword evidence="2" id="KW-1003">Cell membrane</keyword>
<keyword evidence="4 7" id="KW-1133">Transmembrane helix</keyword>
<dbReference type="GO" id="GO:0046914">
    <property type="term" value="F:transition metal ion binding"/>
    <property type="evidence" value="ECO:0007669"/>
    <property type="project" value="InterPro"/>
</dbReference>
<dbReference type="InterPro" id="IPR041698">
    <property type="entry name" value="Methyltransf_25"/>
</dbReference>
<feature type="domain" description="Ferrous iron transporter FeoA-like" evidence="8">
    <location>
        <begin position="573"/>
        <end position="641"/>
    </location>
</feature>
<dbReference type="STRING" id="159291.SAMN05920897_103134"/>
<name>A0A1N6PUA2_9SPIO</name>
<feature type="transmembrane region" description="Helical" evidence="7">
    <location>
        <begin position="21"/>
        <end position="40"/>
    </location>
</feature>
<dbReference type="GO" id="GO:0005886">
    <property type="term" value="C:plasma membrane"/>
    <property type="evidence" value="ECO:0007669"/>
    <property type="project" value="UniProtKB-SubCell"/>
</dbReference>
<protein>
    <recommendedName>
        <fullName evidence="8">Ferrous iron transporter FeoA-like domain-containing protein</fullName>
    </recommendedName>
</protein>
<gene>
    <name evidence="9" type="ORF">SAMN05920897_103134</name>
</gene>
<dbReference type="Gene3D" id="3.40.50.150">
    <property type="entry name" value="Vaccinia Virus protein VP39"/>
    <property type="match status" value="1"/>
</dbReference>
<keyword evidence="5" id="KW-0408">Iron</keyword>
<keyword evidence="10" id="KW-1185">Reference proteome</keyword>
<dbReference type="InterPro" id="IPR007167">
    <property type="entry name" value="Fe-transptr_FeoA-like"/>
</dbReference>
<keyword evidence="3 7" id="KW-0812">Transmembrane</keyword>
<keyword evidence="6 7" id="KW-0472">Membrane</keyword>
<dbReference type="EMBL" id="FTMS01000003">
    <property type="protein sequence ID" value="SIQ07799.1"/>
    <property type="molecule type" value="Genomic_DNA"/>
</dbReference>
<evidence type="ECO:0000256" key="4">
    <source>
        <dbReference type="ARBA" id="ARBA00022989"/>
    </source>
</evidence>
<dbReference type="InterPro" id="IPR022791">
    <property type="entry name" value="L-PG_synthase/AglD"/>
</dbReference>
<dbReference type="SUPFAM" id="SSF53335">
    <property type="entry name" value="S-adenosyl-L-methionine-dependent methyltransferases"/>
    <property type="match status" value="1"/>
</dbReference>
<dbReference type="InterPro" id="IPR029063">
    <property type="entry name" value="SAM-dependent_MTases_sf"/>
</dbReference>
<evidence type="ECO:0000313" key="10">
    <source>
        <dbReference type="Proteomes" id="UP000186400"/>
    </source>
</evidence>
<feature type="transmembrane region" description="Helical" evidence="7">
    <location>
        <begin position="182"/>
        <end position="208"/>
    </location>
</feature>
<dbReference type="AlphaFoldDB" id="A0A1N6PUA2"/>
<feature type="transmembrane region" description="Helical" evidence="7">
    <location>
        <begin position="252"/>
        <end position="274"/>
    </location>
</feature>
<dbReference type="Pfam" id="PF04023">
    <property type="entry name" value="FeoA"/>
    <property type="match status" value="1"/>
</dbReference>
<evidence type="ECO:0000256" key="5">
    <source>
        <dbReference type="ARBA" id="ARBA00023004"/>
    </source>
</evidence>
<comment type="subcellular location">
    <subcellularLocation>
        <location evidence="1">Cell membrane</location>
        <topology evidence="1">Multi-pass membrane protein</topology>
    </subcellularLocation>
</comment>
<evidence type="ECO:0000256" key="3">
    <source>
        <dbReference type="ARBA" id="ARBA00022692"/>
    </source>
</evidence>
<dbReference type="Proteomes" id="UP000186400">
    <property type="component" value="Unassembled WGS sequence"/>
</dbReference>
<dbReference type="NCBIfam" id="TIGR00374">
    <property type="entry name" value="flippase-like domain"/>
    <property type="match status" value="1"/>
</dbReference>
<dbReference type="PANTHER" id="PTHR39087:SF2">
    <property type="entry name" value="UPF0104 MEMBRANE PROTEIN MJ1595"/>
    <property type="match status" value="1"/>
</dbReference>
<dbReference type="SUPFAM" id="SSF50037">
    <property type="entry name" value="C-terminal domain of transcriptional repressors"/>
    <property type="match status" value="1"/>
</dbReference>